<keyword evidence="2" id="KW-1185">Reference proteome</keyword>
<sequence length="413" mass="48425">MARFSLRFIALCLGAVIGIYHLRQEYLRFETSDVPVHSTVKGSRNDRVEFGTQITSTNPPASYASKLLNKVFLETCDNTTIIPDMPVNHIPMGQPVDPYQIVLLVSFNKYQYYEAVPYIELLYRDYFQSILYCGPSEPPEHMIINFQMSYVMFELESERDIGGAYIYNCMVQAINKGYDARGILYMSDDVILKVESIREYNWNEIWLADHWKGHNDSETTDLYLASFVDPLNQPKECYLTDVTLPCNKTLSQGWFAKLKGRILMAQDELLEKSKIETERDDQIFTNFLQFLEKRSGGKKRFFKAIADIYYLPKAYWNQFHKLAEVFLKHKLYMEIAVPTILHGLEKLKNHPTTLIGYRHHDPSVVIPIFFNNTDWYAWHPFKLGLLLHGDSNRIQVYCSLFHAHWYRHPRHIK</sequence>
<dbReference type="OrthoDB" id="6055017at2759"/>
<dbReference type="Proteomes" id="UP000749559">
    <property type="component" value="Unassembled WGS sequence"/>
</dbReference>
<dbReference type="InterPro" id="IPR005049">
    <property type="entry name" value="STL-like"/>
</dbReference>
<evidence type="ECO:0000313" key="1">
    <source>
        <dbReference type="EMBL" id="CAH1801985.1"/>
    </source>
</evidence>
<name>A0A8S4Q861_OWEFU</name>
<dbReference type="PANTHER" id="PTHR31362:SF0">
    <property type="entry name" value="EXOSTOSIN DOMAIN-CONTAINING PROTEIN-RELATED"/>
    <property type="match status" value="1"/>
</dbReference>
<evidence type="ECO:0000313" key="2">
    <source>
        <dbReference type="Proteomes" id="UP000749559"/>
    </source>
</evidence>
<proteinExistence type="predicted"/>
<dbReference type="AlphaFoldDB" id="A0A8S4Q861"/>
<gene>
    <name evidence="1" type="ORF">OFUS_LOCUS25711</name>
</gene>
<organism evidence="1 2">
    <name type="scientific">Owenia fusiformis</name>
    <name type="common">Polychaete worm</name>
    <dbReference type="NCBI Taxonomy" id="6347"/>
    <lineage>
        <taxon>Eukaryota</taxon>
        <taxon>Metazoa</taxon>
        <taxon>Spiralia</taxon>
        <taxon>Lophotrochozoa</taxon>
        <taxon>Annelida</taxon>
        <taxon>Polychaeta</taxon>
        <taxon>Sedentaria</taxon>
        <taxon>Canalipalpata</taxon>
        <taxon>Sabellida</taxon>
        <taxon>Oweniida</taxon>
        <taxon>Oweniidae</taxon>
        <taxon>Owenia</taxon>
    </lineage>
</organism>
<reference evidence="1" key="1">
    <citation type="submission" date="2022-03" db="EMBL/GenBank/DDBJ databases">
        <authorList>
            <person name="Martin C."/>
        </authorList>
    </citation>
    <scope>NUCLEOTIDE SEQUENCE</scope>
</reference>
<dbReference type="EMBL" id="CAIIXF020000012">
    <property type="protein sequence ID" value="CAH1801985.1"/>
    <property type="molecule type" value="Genomic_DNA"/>
</dbReference>
<comment type="caution">
    <text evidence="1">The sequence shown here is derived from an EMBL/GenBank/DDBJ whole genome shotgun (WGS) entry which is preliminary data.</text>
</comment>
<accession>A0A8S4Q861</accession>
<protein>
    <submittedName>
        <fullName evidence="1">Uncharacterized protein</fullName>
    </submittedName>
</protein>
<dbReference type="PANTHER" id="PTHR31362">
    <property type="entry name" value="GLYCOSYLTRANSFERASE STELLO1-RELATED"/>
    <property type="match status" value="1"/>
</dbReference>